<gene>
    <name evidence="2" type="ORF">EVEC_LOCUS11793</name>
</gene>
<dbReference type="Proteomes" id="UP000274131">
    <property type="component" value="Unassembled WGS sequence"/>
</dbReference>
<evidence type="ECO:0000313" key="2">
    <source>
        <dbReference type="EMBL" id="VDD97042.1"/>
    </source>
</evidence>
<accession>A0A0N4VNP7</accession>
<evidence type="ECO:0000313" key="3">
    <source>
        <dbReference type="Proteomes" id="UP000274131"/>
    </source>
</evidence>
<dbReference type="STRING" id="51028.A0A0N4VNP7"/>
<evidence type="ECO:0000256" key="1">
    <source>
        <dbReference type="SAM" id="MobiDB-lite"/>
    </source>
</evidence>
<dbReference type="OrthoDB" id="159299at2759"/>
<keyword evidence="3" id="KW-1185">Reference proteome</keyword>
<reference evidence="4" key="1">
    <citation type="submission" date="2017-02" db="UniProtKB">
        <authorList>
            <consortium name="WormBaseParasite"/>
        </authorList>
    </citation>
    <scope>IDENTIFICATION</scope>
</reference>
<dbReference type="EMBL" id="UXUI01012711">
    <property type="protein sequence ID" value="VDD97042.1"/>
    <property type="molecule type" value="Genomic_DNA"/>
</dbReference>
<evidence type="ECO:0000313" key="4">
    <source>
        <dbReference type="WBParaSite" id="EVEC_0001261501-mRNA-1"/>
    </source>
</evidence>
<proteinExistence type="predicted"/>
<sequence>MSWLWGSSTPEQEQPVTDIPTSSDYNAEAESSIYENRPIFALDQIKNAGMPIQATMSPYLQMDPSIFRQSAPQYIMPDGGTSGKGKFEFALGHIGWAVAGGYAIGAARGFIPEIFNPDTRQL</sequence>
<dbReference type="AlphaFoldDB" id="A0A0N4VNP7"/>
<name>A0A0N4VNP7_ENTVE</name>
<dbReference type="WBParaSite" id="EVEC_0001261501-mRNA-1">
    <property type="protein sequence ID" value="EVEC_0001261501-mRNA-1"/>
    <property type="gene ID" value="EVEC_0001261501"/>
</dbReference>
<feature type="region of interest" description="Disordered" evidence="1">
    <location>
        <begin position="1"/>
        <end position="27"/>
    </location>
</feature>
<feature type="compositionally biased region" description="Polar residues" evidence="1">
    <location>
        <begin position="1"/>
        <end position="25"/>
    </location>
</feature>
<protein>
    <submittedName>
        <fullName evidence="4">Transmembrane protein</fullName>
    </submittedName>
</protein>
<organism evidence="4">
    <name type="scientific">Enterobius vermicularis</name>
    <name type="common">Human pinworm</name>
    <dbReference type="NCBI Taxonomy" id="51028"/>
    <lineage>
        <taxon>Eukaryota</taxon>
        <taxon>Metazoa</taxon>
        <taxon>Ecdysozoa</taxon>
        <taxon>Nematoda</taxon>
        <taxon>Chromadorea</taxon>
        <taxon>Rhabditida</taxon>
        <taxon>Spirurina</taxon>
        <taxon>Oxyuridomorpha</taxon>
        <taxon>Oxyuroidea</taxon>
        <taxon>Oxyuridae</taxon>
        <taxon>Enterobius</taxon>
    </lineage>
</organism>
<reference evidence="2 3" key="2">
    <citation type="submission" date="2018-10" db="EMBL/GenBank/DDBJ databases">
        <authorList>
            <consortium name="Pathogen Informatics"/>
        </authorList>
    </citation>
    <scope>NUCLEOTIDE SEQUENCE [LARGE SCALE GENOMIC DNA]</scope>
</reference>